<name>A0ACA9P161_9GLOM</name>
<organism evidence="1 2">
    <name type="scientific">Acaulospora colombiana</name>
    <dbReference type="NCBI Taxonomy" id="27376"/>
    <lineage>
        <taxon>Eukaryota</taxon>
        <taxon>Fungi</taxon>
        <taxon>Fungi incertae sedis</taxon>
        <taxon>Mucoromycota</taxon>
        <taxon>Glomeromycotina</taxon>
        <taxon>Glomeromycetes</taxon>
        <taxon>Diversisporales</taxon>
        <taxon>Acaulosporaceae</taxon>
        <taxon>Acaulospora</taxon>
    </lineage>
</organism>
<dbReference type="Proteomes" id="UP000789525">
    <property type="component" value="Unassembled WGS sequence"/>
</dbReference>
<proteinExistence type="predicted"/>
<reference evidence="1" key="1">
    <citation type="submission" date="2021-06" db="EMBL/GenBank/DDBJ databases">
        <authorList>
            <person name="Kallberg Y."/>
            <person name="Tangrot J."/>
            <person name="Rosling A."/>
        </authorList>
    </citation>
    <scope>NUCLEOTIDE SEQUENCE</scope>
    <source>
        <strain evidence="1">CL356</strain>
    </source>
</reference>
<gene>
    <name evidence="1" type="ORF">ACOLOM_LOCUS9377</name>
</gene>
<evidence type="ECO:0000313" key="1">
    <source>
        <dbReference type="EMBL" id="CAG8681870.1"/>
    </source>
</evidence>
<feature type="non-terminal residue" evidence="1">
    <location>
        <position position="1"/>
    </location>
</feature>
<comment type="caution">
    <text evidence="1">The sequence shown here is derived from an EMBL/GenBank/DDBJ whole genome shotgun (WGS) entry which is preliminary data.</text>
</comment>
<protein>
    <submittedName>
        <fullName evidence="1">10612_t:CDS:1</fullName>
    </submittedName>
</protein>
<keyword evidence="2" id="KW-1185">Reference proteome</keyword>
<evidence type="ECO:0000313" key="2">
    <source>
        <dbReference type="Proteomes" id="UP000789525"/>
    </source>
</evidence>
<sequence>SQTSTQSKQNLMMDPSEISGMYLPPVTPLSASDLERAHCD</sequence>
<accession>A0ACA9P161</accession>
<dbReference type="EMBL" id="CAJVPT010027028">
    <property type="protein sequence ID" value="CAG8681870.1"/>
    <property type="molecule type" value="Genomic_DNA"/>
</dbReference>